<feature type="binding site" evidence="5">
    <location>
        <position position="167"/>
    </location>
    <ligand>
        <name>S-adenosyl-L-methionine</name>
        <dbReference type="ChEBI" id="CHEBI:59789"/>
    </ligand>
</feature>
<evidence type="ECO:0000259" key="7">
    <source>
        <dbReference type="Pfam" id="PF17827"/>
    </source>
</evidence>
<dbReference type="Pfam" id="PF17827">
    <property type="entry name" value="PrmC_N"/>
    <property type="match status" value="1"/>
</dbReference>
<evidence type="ECO:0000256" key="2">
    <source>
        <dbReference type="ARBA" id="ARBA00022679"/>
    </source>
</evidence>
<keyword evidence="3 5" id="KW-0949">S-adenosyl-L-methionine</keyword>
<feature type="domain" description="Release factor glutamine methyltransferase N-terminal" evidence="7">
    <location>
        <begin position="20"/>
        <end position="72"/>
    </location>
</feature>
<evidence type="ECO:0000256" key="3">
    <source>
        <dbReference type="ARBA" id="ARBA00022691"/>
    </source>
</evidence>
<evidence type="ECO:0000256" key="1">
    <source>
        <dbReference type="ARBA" id="ARBA00022603"/>
    </source>
</evidence>
<dbReference type="Pfam" id="PF05175">
    <property type="entry name" value="MTS"/>
    <property type="match status" value="1"/>
</dbReference>
<dbReference type="InterPro" id="IPR007848">
    <property type="entry name" value="Small_mtfrase_dom"/>
</dbReference>
<reference evidence="8" key="1">
    <citation type="submission" date="2020-10" db="EMBL/GenBank/DDBJ databases">
        <title>Connecting structure to function with the recovery of over 1000 high-quality activated sludge metagenome-assembled genomes encoding full-length rRNA genes using long-read sequencing.</title>
        <authorList>
            <person name="Singleton C.M."/>
            <person name="Petriglieri F."/>
            <person name="Kristensen J.M."/>
            <person name="Kirkegaard R.H."/>
            <person name="Michaelsen T.Y."/>
            <person name="Andersen M.H."/>
            <person name="Karst S.M."/>
            <person name="Dueholm M.S."/>
            <person name="Nielsen P.H."/>
            <person name="Albertsen M."/>
        </authorList>
    </citation>
    <scope>NUCLEOTIDE SEQUENCE</scope>
    <source>
        <strain evidence="8">EsbW_18-Q3-R4-48_MAXAC.044</strain>
    </source>
</reference>
<dbReference type="InterPro" id="IPR029063">
    <property type="entry name" value="SAM-dependent_MTases_sf"/>
</dbReference>
<accession>A0A9D7FAW3</accession>
<evidence type="ECO:0000313" key="8">
    <source>
        <dbReference type="EMBL" id="MBK7425379.1"/>
    </source>
</evidence>
<dbReference type="InterPro" id="IPR019874">
    <property type="entry name" value="RF_methyltr_PrmC"/>
</dbReference>
<gene>
    <name evidence="5 8" type="primary">prmC</name>
    <name evidence="8" type="ORF">IPJ48_21135</name>
</gene>
<dbReference type="InterPro" id="IPR040758">
    <property type="entry name" value="PrmC_N"/>
</dbReference>
<dbReference type="EMBL" id="JADJNC010000067">
    <property type="protein sequence ID" value="MBK7425379.1"/>
    <property type="molecule type" value="Genomic_DNA"/>
</dbReference>
<feature type="binding site" evidence="5">
    <location>
        <begin position="182"/>
        <end position="185"/>
    </location>
    <ligand>
        <name>substrate</name>
    </ligand>
</feature>
<protein>
    <recommendedName>
        <fullName evidence="5">Release factor glutamine methyltransferase</fullName>
        <shortName evidence="5">RF MTase</shortName>
        <ecNumber evidence="5">2.1.1.297</ecNumber>
    </recommendedName>
    <alternativeName>
        <fullName evidence="5">N5-glutamine methyltransferase PrmC</fullName>
    </alternativeName>
    <alternativeName>
        <fullName evidence="5">Protein-(glutamine-N5) MTase PrmC</fullName>
    </alternativeName>
    <alternativeName>
        <fullName evidence="5">Protein-glutamine N-methyltransferase PrmC</fullName>
    </alternativeName>
</protein>
<comment type="similarity">
    <text evidence="5">Belongs to the protein N5-glutamine methyltransferase family. PrmC subfamily.</text>
</comment>
<dbReference type="InterPro" id="IPR050320">
    <property type="entry name" value="N5-glutamine_MTase"/>
</dbReference>
<keyword evidence="1 5" id="KW-0489">Methyltransferase</keyword>
<dbReference type="NCBIfam" id="TIGR03534">
    <property type="entry name" value="RF_mod_PrmC"/>
    <property type="match status" value="1"/>
</dbReference>
<keyword evidence="2 5" id="KW-0808">Transferase</keyword>
<dbReference type="InterPro" id="IPR004556">
    <property type="entry name" value="HemK-like"/>
</dbReference>
<name>A0A9D7FAW3_9RHOO</name>
<comment type="function">
    <text evidence="5">Methylates the class 1 translation termination release factors RF1/PrfA and RF2/PrfB on the glutamine residue of the universally conserved GGQ motif.</text>
</comment>
<feature type="binding site" evidence="5">
    <location>
        <position position="140"/>
    </location>
    <ligand>
        <name>S-adenosyl-L-methionine</name>
        <dbReference type="ChEBI" id="CHEBI:59789"/>
    </ligand>
</feature>
<organism evidence="8 9">
    <name type="scientific">Candidatus Propionivibrio dominans</name>
    <dbReference type="NCBI Taxonomy" id="2954373"/>
    <lineage>
        <taxon>Bacteria</taxon>
        <taxon>Pseudomonadati</taxon>
        <taxon>Pseudomonadota</taxon>
        <taxon>Betaproteobacteria</taxon>
        <taxon>Rhodocyclales</taxon>
        <taxon>Rhodocyclaceae</taxon>
        <taxon>Propionivibrio</taxon>
    </lineage>
</organism>
<feature type="binding site" evidence="5">
    <location>
        <position position="182"/>
    </location>
    <ligand>
        <name>S-adenosyl-L-methionine</name>
        <dbReference type="ChEBI" id="CHEBI:59789"/>
    </ligand>
</feature>
<dbReference type="GO" id="GO:0102559">
    <property type="term" value="F:peptide chain release factor N(5)-glutamine methyltransferase activity"/>
    <property type="evidence" value="ECO:0007669"/>
    <property type="project" value="UniProtKB-EC"/>
</dbReference>
<dbReference type="Gene3D" id="1.10.8.10">
    <property type="entry name" value="DNA helicase RuvA subunit, C-terminal domain"/>
    <property type="match status" value="1"/>
</dbReference>
<dbReference type="FunFam" id="3.40.50.150:FF:000053">
    <property type="entry name" value="Release factor glutamine methyltransferase"/>
    <property type="match status" value="1"/>
</dbReference>
<dbReference type="PANTHER" id="PTHR18895">
    <property type="entry name" value="HEMK METHYLTRANSFERASE"/>
    <property type="match status" value="1"/>
</dbReference>
<comment type="catalytic activity">
    <reaction evidence="4 5">
        <text>L-glutaminyl-[peptide chain release factor] + S-adenosyl-L-methionine = N(5)-methyl-L-glutaminyl-[peptide chain release factor] + S-adenosyl-L-homocysteine + H(+)</text>
        <dbReference type="Rhea" id="RHEA:42896"/>
        <dbReference type="Rhea" id="RHEA-COMP:10271"/>
        <dbReference type="Rhea" id="RHEA-COMP:10272"/>
        <dbReference type="ChEBI" id="CHEBI:15378"/>
        <dbReference type="ChEBI" id="CHEBI:30011"/>
        <dbReference type="ChEBI" id="CHEBI:57856"/>
        <dbReference type="ChEBI" id="CHEBI:59789"/>
        <dbReference type="ChEBI" id="CHEBI:61891"/>
        <dbReference type="EC" id="2.1.1.297"/>
    </reaction>
</comment>
<feature type="domain" description="Methyltransferase small" evidence="6">
    <location>
        <begin position="103"/>
        <end position="190"/>
    </location>
</feature>
<evidence type="ECO:0000256" key="5">
    <source>
        <dbReference type="HAMAP-Rule" id="MF_02126"/>
    </source>
</evidence>
<dbReference type="HAMAP" id="MF_02126">
    <property type="entry name" value="RF_methyltr_PrmC"/>
    <property type="match status" value="1"/>
</dbReference>
<dbReference type="PROSITE" id="PS00092">
    <property type="entry name" value="N6_MTASE"/>
    <property type="match status" value="1"/>
</dbReference>
<dbReference type="Proteomes" id="UP000886602">
    <property type="component" value="Unassembled WGS sequence"/>
</dbReference>
<dbReference type="PANTHER" id="PTHR18895:SF74">
    <property type="entry name" value="MTRF1L RELEASE FACTOR GLUTAMINE METHYLTRANSFERASE"/>
    <property type="match status" value="1"/>
</dbReference>
<evidence type="ECO:0000256" key="4">
    <source>
        <dbReference type="ARBA" id="ARBA00048391"/>
    </source>
</evidence>
<evidence type="ECO:0000259" key="6">
    <source>
        <dbReference type="Pfam" id="PF05175"/>
    </source>
</evidence>
<proteinExistence type="inferred from homology"/>
<dbReference type="EC" id="2.1.1.297" evidence="5"/>
<dbReference type="NCBIfam" id="TIGR00536">
    <property type="entry name" value="hemK_fam"/>
    <property type="match status" value="1"/>
</dbReference>
<dbReference type="AlphaFoldDB" id="A0A9D7FAW3"/>
<sequence length="280" mass="30040">MGGTEQIGAAWRRASQRIGRRDARRLLEHVGACTHADLIAHPERELSAAQSVQFADLLLRCEAGEPLAYLLGSAFFKGLEFAVSPAVLIPRPDTEVLVDEALKRAQALTAPRIVDLGSGSGIIAILLARLCPSAAVTAVELSAAALECARVNARRHSVQIRFLEGDWFGPLGTERFDLIVSNPPYVADGDPHLQQNGLPFEPQDALSDGVPGGDGLACIRTLIQGARKHLLPGGWLLIEHGYDQAVEVRDLLRAAGFAETASWRDGAAIERVSGGRQPIR</sequence>
<dbReference type="CDD" id="cd02440">
    <property type="entry name" value="AdoMet_MTases"/>
    <property type="match status" value="1"/>
</dbReference>
<dbReference type="GO" id="GO:0032259">
    <property type="term" value="P:methylation"/>
    <property type="evidence" value="ECO:0007669"/>
    <property type="project" value="UniProtKB-KW"/>
</dbReference>
<comment type="caution">
    <text evidence="8">The sequence shown here is derived from an EMBL/GenBank/DDBJ whole genome shotgun (WGS) entry which is preliminary data.</text>
</comment>
<dbReference type="InterPro" id="IPR002052">
    <property type="entry name" value="DNA_methylase_N6_adenine_CS"/>
</dbReference>
<dbReference type="Gene3D" id="3.40.50.150">
    <property type="entry name" value="Vaccinia Virus protein VP39"/>
    <property type="match status" value="1"/>
</dbReference>
<dbReference type="GO" id="GO:0003676">
    <property type="term" value="F:nucleic acid binding"/>
    <property type="evidence" value="ECO:0007669"/>
    <property type="project" value="InterPro"/>
</dbReference>
<dbReference type="SUPFAM" id="SSF53335">
    <property type="entry name" value="S-adenosyl-L-methionine-dependent methyltransferases"/>
    <property type="match status" value="1"/>
</dbReference>
<evidence type="ECO:0000313" key="9">
    <source>
        <dbReference type="Proteomes" id="UP000886602"/>
    </source>
</evidence>
<feature type="binding site" evidence="5">
    <location>
        <begin position="117"/>
        <end position="121"/>
    </location>
    <ligand>
        <name>S-adenosyl-L-methionine</name>
        <dbReference type="ChEBI" id="CHEBI:59789"/>
    </ligand>
</feature>